<sequence>MVSHSVTKASIYVLLKSCMILLQAYHHHN</sequence>
<protein>
    <submittedName>
        <fullName evidence="1">Uncharacterized protein</fullName>
    </submittedName>
</protein>
<evidence type="ECO:0000313" key="1">
    <source>
        <dbReference type="EMBL" id="MBX67591.1"/>
    </source>
</evidence>
<organism evidence="1">
    <name type="scientific">Rhizophora mucronata</name>
    <name type="common">Asiatic mangrove</name>
    <dbReference type="NCBI Taxonomy" id="61149"/>
    <lineage>
        <taxon>Eukaryota</taxon>
        <taxon>Viridiplantae</taxon>
        <taxon>Streptophyta</taxon>
        <taxon>Embryophyta</taxon>
        <taxon>Tracheophyta</taxon>
        <taxon>Spermatophyta</taxon>
        <taxon>Magnoliopsida</taxon>
        <taxon>eudicotyledons</taxon>
        <taxon>Gunneridae</taxon>
        <taxon>Pentapetalae</taxon>
        <taxon>rosids</taxon>
        <taxon>fabids</taxon>
        <taxon>Malpighiales</taxon>
        <taxon>Rhizophoraceae</taxon>
        <taxon>Rhizophora</taxon>
    </lineage>
</organism>
<proteinExistence type="predicted"/>
<dbReference type="AlphaFoldDB" id="A0A2P2QKS2"/>
<name>A0A2P2QKS2_RHIMU</name>
<reference evidence="1" key="1">
    <citation type="submission" date="2018-02" db="EMBL/GenBank/DDBJ databases">
        <title>Rhizophora mucronata_Transcriptome.</title>
        <authorList>
            <person name="Meera S.P."/>
            <person name="Sreeshan A."/>
            <person name="Augustine A."/>
        </authorList>
    </citation>
    <scope>NUCLEOTIDE SEQUENCE</scope>
    <source>
        <tissue evidence="1">Leaf</tissue>
    </source>
</reference>
<dbReference type="EMBL" id="GGEC01087107">
    <property type="protein sequence ID" value="MBX67591.1"/>
    <property type="molecule type" value="Transcribed_RNA"/>
</dbReference>
<accession>A0A2P2QKS2</accession>